<protein>
    <submittedName>
        <fullName evidence="1">Uncharacterized protein</fullName>
    </submittedName>
</protein>
<sequence>MDPQLAFAFPQQVFGRNVADTFSDKDDEKFQQRIRAKLDANVYDQSEVGHIFSLENGGSSCRENVFMQERQWNNQIFCDELHVAYVGWHKAQTAWRVAQRTAKFQEGCWKTWTLEQIRNKGVEDFRRMGLWVREAGGFDVRSPAILEGRVRILPSGMPLGVHDCMRRVVVDESPNHDIYGGIDLGDDDSPYILAAPAQQRPQLELQPTSAARARRLSADRTELLANQREVSLRRRPEAQGRSCPCFECYFM</sequence>
<accession>A0A812QP55</accession>
<gene>
    <name evidence="1" type="ORF">SNAT2548_LOCUS21591</name>
</gene>
<evidence type="ECO:0000313" key="2">
    <source>
        <dbReference type="Proteomes" id="UP000604046"/>
    </source>
</evidence>
<proteinExistence type="predicted"/>
<dbReference type="Proteomes" id="UP000604046">
    <property type="component" value="Unassembled WGS sequence"/>
</dbReference>
<dbReference type="AlphaFoldDB" id="A0A812QP55"/>
<organism evidence="1 2">
    <name type="scientific">Symbiodinium natans</name>
    <dbReference type="NCBI Taxonomy" id="878477"/>
    <lineage>
        <taxon>Eukaryota</taxon>
        <taxon>Sar</taxon>
        <taxon>Alveolata</taxon>
        <taxon>Dinophyceae</taxon>
        <taxon>Suessiales</taxon>
        <taxon>Symbiodiniaceae</taxon>
        <taxon>Symbiodinium</taxon>
    </lineage>
</organism>
<dbReference type="EMBL" id="CAJNDS010002257">
    <property type="protein sequence ID" value="CAE7396407.1"/>
    <property type="molecule type" value="Genomic_DNA"/>
</dbReference>
<reference evidence="1" key="1">
    <citation type="submission" date="2021-02" db="EMBL/GenBank/DDBJ databases">
        <authorList>
            <person name="Dougan E. K."/>
            <person name="Rhodes N."/>
            <person name="Thang M."/>
            <person name="Chan C."/>
        </authorList>
    </citation>
    <scope>NUCLEOTIDE SEQUENCE</scope>
</reference>
<name>A0A812QP55_9DINO</name>
<keyword evidence="2" id="KW-1185">Reference proteome</keyword>
<dbReference type="OrthoDB" id="412681at2759"/>
<evidence type="ECO:0000313" key="1">
    <source>
        <dbReference type="EMBL" id="CAE7396407.1"/>
    </source>
</evidence>
<comment type="caution">
    <text evidence="1">The sequence shown here is derived from an EMBL/GenBank/DDBJ whole genome shotgun (WGS) entry which is preliminary data.</text>
</comment>